<dbReference type="Pfam" id="PF06969">
    <property type="entry name" value="HemN_C"/>
    <property type="match status" value="1"/>
</dbReference>
<evidence type="ECO:0000256" key="3">
    <source>
        <dbReference type="ARBA" id="ARBA00022617"/>
    </source>
</evidence>
<dbReference type="InterPro" id="IPR010723">
    <property type="entry name" value="HemN_C"/>
</dbReference>
<dbReference type="EMBL" id="FNFP01000002">
    <property type="protein sequence ID" value="SDK37425.1"/>
    <property type="molecule type" value="Genomic_DNA"/>
</dbReference>
<keyword evidence="9" id="KW-0963">Cytoplasm</keyword>
<dbReference type="AlphaFoldDB" id="A0A1G9BEZ4"/>
<dbReference type="PROSITE" id="PS51918">
    <property type="entry name" value="RADICAL_SAM"/>
    <property type="match status" value="1"/>
</dbReference>
<dbReference type="GO" id="GO:0051539">
    <property type="term" value="F:4 iron, 4 sulfur cluster binding"/>
    <property type="evidence" value="ECO:0007669"/>
    <property type="project" value="UniProtKB-UniRule"/>
</dbReference>
<evidence type="ECO:0000313" key="11">
    <source>
        <dbReference type="EMBL" id="SDK37425.1"/>
    </source>
</evidence>
<dbReference type="InterPro" id="IPR006638">
    <property type="entry name" value="Elp3/MiaA/NifB-like_rSAM"/>
</dbReference>
<dbReference type="InterPro" id="IPR007197">
    <property type="entry name" value="rSAM"/>
</dbReference>
<feature type="domain" description="Radical SAM core" evidence="10">
    <location>
        <begin position="1"/>
        <end position="234"/>
    </location>
</feature>
<evidence type="ECO:0000256" key="2">
    <source>
        <dbReference type="ARBA" id="ARBA00017228"/>
    </source>
</evidence>
<dbReference type="SUPFAM" id="SSF102114">
    <property type="entry name" value="Radical SAM enzymes"/>
    <property type="match status" value="1"/>
</dbReference>
<proteinExistence type="inferred from homology"/>
<dbReference type="OrthoDB" id="9808022at2"/>
<keyword evidence="6 9" id="KW-0408">Iron</keyword>
<dbReference type="SFLD" id="SFLDF00288">
    <property type="entry name" value="HemN-like__clustered_with_nucl"/>
    <property type="match status" value="1"/>
</dbReference>
<keyword evidence="5 9" id="KW-0479">Metal-binding</keyword>
<accession>A0A1G9BEZ4</accession>
<dbReference type="PANTHER" id="PTHR13932">
    <property type="entry name" value="COPROPORPHYRINIGEN III OXIDASE"/>
    <property type="match status" value="1"/>
</dbReference>
<dbReference type="SFLD" id="SFLDG01065">
    <property type="entry name" value="anaerobic_coproporphyrinogen-I"/>
    <property type="match status" value="1"/>
</dbReference>
<dbReference type="InterPro" id="IPR058240">
    <property type="entry name" value="rSAM_sf"/>
</dbReference>
<dbReference type="SFLD" id="SFLDS00029">
    <property type="entry name" value="Radical_SAM"/>
    <property type="match status" value="1"/>
</dbReference>
<dbReference type="GO" id="GO:0046872">
    <property type="term" value="F:metal ion binding"/>
    <property type="evidence" value="ECO:0007669"/>
    <property type="project" value="UniProtKB-UniRule"/>
</dbReference>
<comment type="similarity">
    <text evidence="1">Belongs to the anaerobic coproporphyrinogen-III oxidase family. HemW subfamily.</text>
</comment>
<keyword evidence="12" id="KW-1185">Reference proteome</keyword>
<protein>
    <recommendedName>
        <fullName evidence="2 9">Heme chaperone HemW</fullName>
    </recommendedName>
</protein>
<comment type="function">
    <text evidence="9">Probably acts as a heme chaperone, transferring heme to an unknown acceptor. Binds one molecule of heme per monomer, possibly covalently. Binds 1 [4Fe-4S] cluster. The cluster is coordinated with 3 cysteines and an exchangeable S-adenosyl-L-methionine.</text>
</comment>
<comment type="subcellular location">
    <subcellularLocation>
        <location evidence="9">Cytoplasm</location>
    </subcellularLocation>
</comment>
<dbReference type="GO" id="GO:0006779">
    <property type="term" value="P:porphyrin-containing compound biosynthetic process"/>
    <property type="evidence" value="ECO:0007669"/>
    <property type="project" value="InterPro"/>
</dbReference>
<keyword evidence="3 9" id="KW-0349">Heme</keyword>
<evidence type="ECO:0000256" key="5">
    <source>
        <dbReference type="ARBA" id="ARBA00022723"/>
    </source>
</evidence>
<dbReference type="Proteomes" id="UP000198718">
    <property type="component" value="Unassembled WGS sequence"/>
</dbReference>
<dbReference type="InterPro" id="IPR034505">
    <property type="entry name" value="Coproporphyrinogen-III_oxidase"/>
</dbReference>
<evidence type="ECO:0000256" key="4">
    <source>
        <dbReference type="ARBA" id="ARBA00022691"/>
    </source>
</evidence>
<evidence type="ECO:0000256" key="7">
    <source>
        <dbReference type="ARBA" id="ARBA00023014"/>
    </source>
</evidence>
<dbReference type="SFLD" id="SFLDF00562">
    <property type="entry name" value="HemN-like__clustered_with_heat"/>
    <property type="match status" value="1"/>
</dbReference>
<organism evidence="11 12">
    <name type="scientific">Natronincola ferrireducens</name>
    <dbReference type="NCBI Taxonomy" id="393762"/>
    <lineage>
        <taxon>Bacteria</taxon>
        <taxon>Bacillati</taxon>
        <taxon>Bacillota</taxon>
        <taxon>Clostridia</taxon>
        <taxon>Peptostreptococcales</taxon>
        <taxon>Natronincolaceae</taxon>
        <taxon>Natronincola</taxon>
    </lineage>
</organism>
<dbReference type="GO" id="GO:0005737">
    <property type="term" value="C:cytoplasm"/>
    <property type="evidence" value="ECO:0007669"/>
    <property type="project" value="UniProtKB-SubCell"/>
</dbReference>
<keyword evidence="8 9" id="KW-0143">Chaperone</keyword>
<evidence type="ECO:0000256" key="8">
    <source>
        <dbReference type="ARBA" id="ARBA00023186"/>
    </source>
</evidence>
<reference evidence="11 12" key="1">
    <citation type="submission" date="2016-10" db="EMBL/GenBank/DDBJ databases">
        <authorList>
            <person name="de Groot N.N."/>
        </authorList>
    </citation>
    <scope>NUCLEOTIDE SEQUENCE [LARGE SCALE GENOMIC DNA]</scope>
    <source>
        <strain evidence="11 12">DSM 18346</strain>
    </source>
</reference>
<dbReference type="NCBIfam" id="TIGR00539">
    <property type="entry name" value="hemN_rel"/>
    <property type="match status" value="1"/>
</dbReference>
<gene>
    <name evidence="11" type="ORF">SAMN05660472_01141</name>
</gene>
<dbReference type="Gene3D" id="3.20.20.70">
    <property type="entry name" value="Aldolase class I"/>
    <property type="match status" value="1"/>
</dbReference>
<sequence>MKPLSIYIHIPFCKKKCHYCDFASYSGKSHFIKDYMIALKKEVMLYKEEIEDYKINTIFIGGGTPSVLEVGQVEELMDHLHRNYRLSKTIEISIEANPGLLSFEKLKEYYSSGINRLSIGLQACQNHLLTSLGRIHQYEDFVRNLQDARSVGFYNINVDLMFGLPKQRLEDWYTSLKNVVDLRIPHISAYSLIIEEDTPFYQWTEEGKIQKPKEDIEINMYHKGIQYLKEKGYIHYEISNFAKPNHQCRHNITYWKNQQYLGLGAAAHSYLNQQRFNNHPKIEDYMEAIMEGKKPIGEKNDLSLKDEISETMFLGLRMMEGISTKEFQKRFNQSPFDIYGEIFKKLKEKQLIEYDSNNIKLTSKGIDLANIVFQEMLL</sequence>
<dbReference type="SMART" id="SM00729">
    <property type="entry name" value="Elp3"/>
    <property type="match status" value="1"/>
</dbReference>
<keyword evidence="7 9" id="KW-0411">Iron-sulfur</keyword>
<keyword evidence="9" id="KW-0004">4Fe-4S</keyword>
<evidence type="ECO:0000256" key="6">
    <source>
        <dbReference type="ARBA" id="ARBA00023004"/>
    </source>
</evidence>
<dbReference type="STRING" id="393762.SAMN05660472_01141"/>
<keyword evidence="4 9" id="KW-0949">S-adenosyl-L-methionine</keyword>
<dbReference type="Pfam" id="PF04055">
    <property type="entry name" value="Radical_SAM"/>
    <property type="match status" value="1"/>
</dbReference>
<dbReference type="InterPro" id="IPR004559">
    <property type="entry name" value="HemW-like"/>
</dbReference>
<dbReference type="GO" id="GO:0004109">
    <property type="term" value="F:coproporphyrinogen oxidase activity"/>
    <property type="evidence" value="ECO:0007669"/>
    <property type="project" value="InterPro"/>
</dbReference>
<evidence type="ECO:0000313" key="12">
    <source>
        <dbReference type="Proteomes" id="UP000198718"/>
    </source>
</evidence>
<dbReference type="CDD" id="cd01335">
    <property type="entry name" value="Radical_SAM"/>
    <property type="match status" value="1"/>
</dbReference>
<evidence type="ECO:0000256" key="1">
    <source>
        <dbReference type="ARBA" id="ARBA00006100"/>
    </source>
</evidence>
<evidence type="ECO:0000256" key="9">
    <source>
        <dbReference type="RuleBase" id="RU364116"/>
    </source>
</evidence>
<evidence type="ECO:0000259" key="10">
    <source>
        <dbReference type="PROSITE" id="PS51918"/>
    </source>
</evidence>
<name>A0A1G9BEZ4_9FIRM</name>
<dbReference type="RefSeq" id="WP_090551723.1">
    <property type="nucleotide sequence ID" value="NZ_FNFP01000002.1"/>
</dbReference>
<dbReference type="InterPro" id="IPR013785">
    <property type="entry name" value="Aldolase_TIM"/>
</dbReference>
<dbReference type="PANTHER" id="PTHR13932:SF5">
    <property type="entry name" value="RADICAL S-ADENOSYL METHIONINE DOMAIN-CONTAINING PROTEIN 1, MITOCHONDRIAL"/>
    <property type="match status" value="1"/>
</dbReference>